<dbReference type="InterPro" id="IPR001584">
    <property type="entry name" value="Integrase_cat-core"/>
</dbReference>
<name>A0A151K265_9HYME</name>
<dbReference type="GO" id="GO:0003676">
    <property type="term" value="F:nucleic acid binding"/>
    <property type="evidence" value="ECO:0007669"/>
    <property type="project" value="InterPro"/>
</dbReference>
<dbReference type="Pfam" id="PF17921">
    <property type="entry name" value="Integrase_H2C2"/>
    <property type="match status" value="1"/>
</dbReference>
<dbReference type="PANTHER" id="PTHR47331">
    <property type="entry name" value="PHD-TYPE DOMAIN-CONTAINING PROTEIN"/>
    <property type="match status" value="1"/>
</dbReference>
<dbReference type="GO" id="GO:0015074">
    <property type="term" value="P:DNA integration"/>
    <property type="evidence" value="ECO:0007669"/>
    <property type="project" value="InterPro"/>
</dbReference>
<comment type="caution">
    <text evidence="2">The sequence shown here is derived from an EMBL/GenBank/DDBJ whole genome shotgun (WGS) entry which is preliminary data.</text>
</comment>
<dbReference type="InterPro" id="IPR040676">
    <property type="entry name" value="DUF5641"/>
</dbReference>
<gene>
    <name evidence="2" type="ORF">ALC62_00109</name>
</gene>
<dbReference type="Gene3D" id="1.10.340.70">
    <property type="match status" value="1"/>
</dbReference>
<dbReference type="Proteomes" id="UP000078542">
    <property type="component" value="Unassembled WGS sequence"/>
</dbReference>
<proteinExistence type="predicted"/>
<accession>A0A151K265</accession>
<organism evidence="2 3">
    <name type="scientific">Cyphomyrmex costatus</name>
    <dbReference type="NCBI Taxonomy" id="456900"/>
    <lineage>
        <taxon>Eukaryota</taxon>
        <taxon>Metazoa</taxon>
        <taxon>Ecdysozoa</taxon>
        <taxon>Arthropoda</taxon>
        <taxon>Hexapoda</taxon>
        <taxon>Insecta</taxon>
        <taxon>Pterygota</taxon>
        <taxon>Neoptera</taxon>
        <taxon>Endopterygota</taxon>
        <taxon>Hymenoptera</taxon>
        <taxon>Apocrita</taxon>
        <taxon>Aculeata</taxon>
        <taxon>Formicoidea</taxon>
        <taxon>Formicidae</taxon>
        <taxon>Myrmicinae</taxon>
        <taxon>Cyphomyrmex</taxon>
    </lineage>
</organism>
<feature type="non-terminal residue" evidence="2">
    <location>
        <position position="1"/>
    </location>
</feature>
<dbReference type="InterPro" id="IPR012337">
    <property type="entry name" value="RNaseH-like_sf"/>
</dbReference>
<dbReference type="Pfam" id="PF00665">
    <property type="entry name" value="rve"/>
    <property type="match status" value="1"/>
</dbReference>
<dbReference type="InterPro" id="IPR036397">
    <property type="entry name" value="RNaseH_sf"/>
</dbReference>
<evidence type="ECO:0000259" key="1">
    <source>
        <dbReference type="PROSITE" id="PS50994"/>
    </source>
</evidence>
<protein>
    <submittedName>
        <fullName evidence="2">Pro-Pol polyprotein</fullName>
    </submittedName>
</protein>
<evidence type="ECO:0000313" key="3">
    <source>
        <dbReference type="Proteomes" id="UP000078542"/>
    </source>
</evidence>
<dbReference type="SUPFAM" id="SSF53098">
    <property type="entry name" value="Ribonuclease H-like"/>
    <property type="match status" value="1"/>
</dbReference>
<sequence>PLTVNELERAQMIIIRDIQTHSFSQEIADLKNRQCVKHNSALLTLHPFLDQDGIIRVGGRLANAQLEYEQRHPIVLPAHNHVTRIIIRDEHLRNLHLGPQALLATLQESFWIISAKSAIRQVLHKCTVCFRARPRHVRQIMGDLPVSRVMGTRAFVNVGIDYGGPFNIKLSRNKTGKAYICVFVCMATKAIHIELVSDLSTAAFLNALKRFIARRGLCTHIHSDNGSNFKGASRELQEFFKLIRTASHQETIHNYCMKQAIQWHFIPPYSPHMGGIWEAGIKSVKTHLRKILGEALLSFEEMYTILTQIEAVLNSRPLTPLSTDPTDLQALTPGHFLIGAPLNAIPQCSLTEMPNNRLNRFQYLTKLVQSFWSRWSREYLSTLQKRIKWNREDQVSTIKNGMMVILQEDNLPSMQWPLGRIVECHPGHDKHIRIVNVKTAKGVLSRPVTRLCILPIE</sequence>
<dbReference type="AlphaFoldDB" id="A0A151K265"/>
<dbReference type="Pfam" id="PF18701">
    <property type="entry name" value="DUF5641"/>
    <property type="match status" value="1"/>
</dbReference>
<reference evidence="2 3" key="1">
    <citation type="submission" date="2016-03" db="EMBL/GenBank/DDBJ databases">
        <title>Cyphomyrmex costatus WGS genome.</title>
        <authorList>
            <person name="Nygaard S."/>
            <person name="Hu H."/>
            <person name="Boomsma J."/>
            <person name="Zhang G."/>
        </authorList>
    </citation>
    <scope>NUCLEOTIDE SEQUENCE [LARGE SCALE GENOMIC DNA]</scope>
    <source>
        <strain evidence="2">MS0001</strain>
        <tissue evidence="2">Whole body</tissue>
    </source>
</reference>
<evidence type="ECO:0000313" key="2">
    <source>
        <dbReference type="EMBL" id="KYN50081.1"/>
    </source>
</evidence>
<dbReference type="EMBL" id="LKEX01009408">
    <property type="protein sequence ID" value="KYN50081.1"/>
    <property type="molecule type" value="Genomic_DNA"/>
</dbReference>
<feature type="domain" description="Integrase catalytic" evidence="1">
    <location>
        <begin position="141"/>
        <end position="341"/>
    </location>
</feature>
<dbReference type="Gene3D" id="3.30.420.10">
    <property type="entry name" value="Ribonuclease H-like superfamily/Ribonuclease H"/>
    <property type="match status" value="1"/>
</dbReference>
<dbReference type="STRING" id="456900.A0A151K265"/>
<dbReference type="InterPro" id="IPR041588">
    <property type="entry name" value="Integrase_H2C2"/>
</dbReference>
<dbReference type="PROSITE" id="PS50994">
    <property type="entry name" value="INTEGRASE"/>
    <property type="match status" value="1"/>
</dbReference>
<keyword evidence="3" id="KW-1185">Reference proteome</keyword>